<feature type="transmembrane region" description="Helical" evidence="5">
    <location>
        <begin position="105"/>
        <end position="123"/>
    </location>
</feature>
<organism evidence="7 8">
    <name type="scientific">Paracoccus yeei</name>
    <dbReference type="NCBI Taxonomy" id="147645"/>
    <lineage>
        <taxon>Bacteria</taxon>
        <taxon>Pseudomonadati</taxon>
        <taxon>Pseudomonadota</taxon>
        <taxon>Alphaproteobacteria</taxon>
        <taxon>Rhodobacterales</taxon>
        <taxon>Paracoccaceae</taxon>
        <taxon>Paracoccus</taxon>
    </lineage>
</organism>
<feature type="domain" description="O-antigen ligase-related" evidence="6">
    <location>
        <begin position="206"/>
        <end position="354"/>
    </location>
</feature>
<accession>A0A1V0GUY3</accession>
<sequence>MVDLTAGALPGARPLARMPGLGQRLFWRGYDSALLGLTLMVMSDMPNRWGLASEVWLMVYGLFVLRAATVWRAFYRQAARNWTLMLYPGVCLLSVIWSGSPVTSAVSGVQMTMTVLIAMFLGWRFVPRQLVVTIWALLSLAALASLGNWATGVFQPVYSDVGGLLGIYTSKNMLGHYSQFAAQISLTLMLMGQGQAPRAARWLAPLTLVLCVLAVVLSKSMTAVLLLPLYGGLTLLLNRRRLSPLLRHGAIAALVLALSLGPLALAMAGIDPVAEVLRATGKDATLTGRTELWSIAYGLASQAPLTGLGFGAFWAMDRYDSLHFAVIQAGATAPSFHNFIADVSVGTGLMGLGAMFALLGTVLSRALRHYRASGSALSVGCLILVLVPMNVGLLEPYLYRQHEFMLMWLVMLGVSIRSHLPPFVVPAPVRHESLDVNESR</sequence>
<evidence type="ECO:0000313" key="7">
    <source>
        <dbReference type="EMBL" id="ARC37641.1"/>
    </source>
</evidence>
<keyword evidence="4 5" id="KW-0472">Membrane</keyword>
<keyword evidence="7" id="KW-0436">Ligase</keyword>
<name>A0A1V0GUY3_9RHOB</name>
<evidence type="ECO:0000256" key="3">
    <source>
        <dbReference type="ARBA" id="ARBA00022989"/>
    </source>
</evidence>
<evidence type="ECO:0000259" key="6">
    <source>
        <dbReference type="Pfam" id="PF04932"/>
    </source>
</evidence>
<feature type="transmembrane region" description="Helical" evidence="5">
    <location>
        <begin position="295"/>
        <end position="316"/>
    </location>
</feature>
<dbReference type="STRING" id="147645.A6J80_15815"/>
<dbReference type="InterPro" id="IPR051533">
    <property type="entry name" value="WaaL-like"/>
</dbReference>
<dbReference type="PANTHER" id="PTHR37422:SF13">
    <property type="entry name" value="LIPOPOLYSACCHARIDE BIOSYNTHESIS PROTEIN PA4999-RELATED"/>
    <property type="match status" value="1"/>
</dbReference>
<reference evidence="7" key="1">
    <citation type="submission" date="2017-12" db="EMBL/GenBank/DDBJ databases">
        <title>FDA dAtabase for Regulatory Grade micrObial Sequences (FDA-ARGOS): Supporting development and validation of Infectious Disease Dx tests.</title>
        <authorList>
            <person name="Campos J."/>
            <person name="Goldberg B."/>
            <person name="Tallon L."/>
            <person name="Sadzewicz L."/>
            <person name="Sengamalay N."/>
            <person name="Ott S."/>
            <person name="Godinez A."/>
            <person name="Nagaraj S."/>
            <person name="Vyas G."/>
            <person name="Aluvathingal J."/>
            <person name="Nadendla S."/>
            <person name="Geyer C."/>
            <person name="Nandy P."/>
            <person name="Hobson J."/>
            <person name="Sichtig H."/>
        </authorList>
    </citation>
    <scope>NUCLEOTIDE SEQUENCE</scope>
    <source>
        <strain evidence="7">FDAARGOS_252</strain>
    </source>
</reference>
<dbReference type="GO" id="GO:0016020">
    <property type="term" value="C:membrane"/>
    <property type="evidence" value="ECO:0007669"/>
    <property type="project" value="UniProtKB-SubCell"/>
</dbReference>
<feature type="transmembrane region" description="Helical" evidence="5">
    <location>
        <begin position="250"/>
        <end position="274"/>
    </location>
</feature>
<dbReference type="RefSeq" id="WP_080622122.1">
    <property type="nucleotide sequence ID" value="NZ_CAWMZI010000001.1"/>
</dbReference>
<evidence type="ECO:0000256" key="4">
    <source>
        <dbReference type="ARBA" id="ARBA00023136"/>
    </source>
</evidence>
<dbReference type="InterPro" id="IPR007016">
    <property type="entry name" value="O-antigen_ligase-rel_domated"/>
</dbReference>
<feature type="transmembrane region" description="Helical" evidence="5">
    <location>
        <begin position="174"/>
        <end position="191"/>
    </location>
</feature>
<evidence type="ECO:0000313" key="8">
    <source>
        <dbReference type="Proteomes" id="UP000191257"/>
    </source>
</evidence>
<feature type="transmembrane region" description="Helical" evidence="5">
    <location>
        <begin position="55"/>
        <end position="75"/>
    </location>
</feature>
<keyword evidence="8" id="KW-1185">Reference proteome</keyword>
<protein>
    <submittedName>
        <fullName evidence="7">O-antigen ligase family protein</fullName>
    </submittedName>
</protein>
<comment type="subcellular location">
    <subcellularLocation>
        <location evidence="1">Membrane</location>
        <topology evidence="1">Multi-pass membrane protein</topology>
    </subcellularLocation>
</comment>
<evidence type="ECO:0000256" key="5">
    <source>
        <dbReference type="SAM" id="Phobius"/>
    </source>
</evidence>
<keyword evidence="2 5" id="KW-0812">Transmembrane</keyword>
<dbReference type="PANTHER" id="PTHR37422">
    <property type="entry name" value="TEICHURONIC ACID BIOSYNTHESIS PROTEIN TUAE"/>
    <property type="match status" value="1"/>
</dbReference>
<evidence type="ECO:0000256" key="1">
    <source>
        <dbReference type="ARBA" id="ARBA00004141"/>
    </source>
</evidence>
<evidence type="ECO:0000256" key="2">
    <source>
        <dbReference type="ARBA" id="ARBA00022692"/>
    </source>
</evidence>
<dbReference type="Pfam" id="PF04932">
    <property type="entry name" value="Wzy_C"/>
    <property type="match status" value="1"/>
</dbReference>
<feature type="transmembrane region" description="Helical" evidence="5">
    <location>
        <begin position="82"/>
        <end position="99"/>
    </location>
</feature>
<keyword evidence="3 5" id="KW-1133">Transmembrane helix</keyword>
<dbReference type="EMBL" id="CP020442">
    <property type="protein sequence ID" value="ARC37641.1"/>
    <property type="molecule type" value="Genomic_DNA"/>
</dbReference>
<feature type="transmembrane region" description="Helical" evidence="5">
    <location>
        <begin position="375"/>
        <end position="393"/>
    </location>
</feature>
<dbReference type="AlphaFoldDB" id="A0A1V0GUY3"/>
<dbReference type="eggNOG" id="COG3307">
    <property type="taxonomic scope" value="Bacteria"/>
</dbReference>
<feature type="transmembrane region" description="Helical" evidence="5">
    <location>
        <begin position="336"/>
        <end position="363"/>
    </location>
</feature>
<dbReference type="Proteomes" id="UP000191257">
    <property type="component" value="Chromosome"/>
</dbReference>
<dbReference type="KEGG" id="pye:A6J80_15815"/>
<gene>
    <name evidence="7" type="ORF">A6J80_15815</name>
</gene>
<feature type="transmembrane region" description="Helical" evidence="5">
    <location>
        <begin position="130"/>
        <end position="154"/>
    </location>
</feature>
<proteinExistence type="predicted"/>
<dbReference type="GO" id="GO:0016874">
    <property type="term" value="F:ligase activity"/>
    <property type="evidence" value="ECO:0007669"/>
    <property type="project" value="UniProtKB-KW"/>
</dbReference>
<feature type="transmembrane region" description="Helical" evidence="5">
    <location>
        <begin position="203"/>
        <end position="230"/>
    </location>
</feature>